<feature type="transmembrane region" description="Helical" evidence="1">
    <location>
        <begin position="33"/>
        <end position="51"/>
    </location>
</feature>
<accession>A0ABT5SYI4</accession>
<comment type="caution">
    <text evidence="2">The sequence shown here is derived from an EMBL/GenBank/DDBJ whole genome shotgun (WGS) entry which is preliminary data.</text>
</comment>
<dbReference type="InterPro" id="IPR039708">
    <property type="entry name" value="MT1774/Rv1733c-like"/>
</dbReference>
<protein>
    <recommendedName>
        <fullName evidence="4">Transmembrane protein</fullName>
    </recommendedName>
</protein>
<keyword evidence="1" id="KW-0812">Transmembrane</keyword>
<gene>
    <name evidence="2" type="ORF">PGB27_21470</name>
</gene>
<keyword evidence="1" id="KW-0472">Membrane</keyword>
<evidence type="ECO:0000313" key="3">
    <source>
        <dbReference type="Proteomes" id="UP001300763"/>
    </source>
</evidence>
<evidence type="ECO:0000256" key="1">
    <source>
        <dbReference type="SAM" id="Phobius"/>
    </source>
</evidence>
<dbReference type="Proteomes" id="UP001300763">
    <property type="component" value="Unassembled WGS sequence"/>
</dbReference>
<evidence type="ECO:0008006" key="4">
    <source>
        <dbReference type="Google" id="ProtNLM"/>
    </source>
</evidence>
<dbReference type="RefSeq" id="WP_274202454.1">
    <property type="nucleotide sequence ID" value="NZ_JAQZAO010000010.1"/>
</dbReference>
<organism evidence="2 3">
    <name type="scientific">Actinomycetospora lemnae</name>
    <dbReference type="NCBI Taxonomy" id="3019891"/>
    <lineage>
        <taxon>Bacteria</taxon>
        <taxon>Bacillati</taxon>
        <taxon>Actinomycetota</taxon>
        <taxon>Actinomycetes</taxon>
        <taxon>Pseudonocardiales</taxon>
        <taxon>Pseudonocardiaceae</taxon>
        <taxon>Actinomycetospora</taxon>
    </lineage>
</organism>
<evidence type="ECO:0000313" key="2">
    <source>
        <dbReference type="EMBL" id="MDD7967920.1"/>
    </source>
</evidence>
<dbReference type="EMBL" id="JAQZAO010000010">
    <property type="protein sequence ID" value="MDD7967920.1"/>
    <property type="molecule type" value="Genomic_DNA"/>
</dbReference>
<proteinExistence type="predicted"/>
<sequence length="200" mass="22281">MDRTTEATRRWIGAFVPRRSELRRRSDRIEVGARWLLLLLGLLFLPVALAVGSETTARLEPQVAVQQAERHQVTATVTAEPERLADGQDDAVTAVWRAPVRWIAADGTERVARADVPSGARPGDVAVLWVDGRDRPTPPPMRADQPAAQGVFVTVCLVLAELVVSLLLLAALRWVLDRARLRAWDDAWRRFAGPDKESRR</sequence>
<reference evidence="2 3" key="1">
    <citation type="submission" date="2023-02" db="EMBL/GenBank/DDBJ databases">
        <title>Genome sequencing required for Actinomycetospora new species description.</title>
        <authorList>
            <person name="Saimee Y."/>
            <person name="Duangmal K."/>
        </authorList>
    </citation>
    <scope>NUCLEOTIDE SEQUENCE [LARGE SCALE GENOMIC DNA]</scope>
    <source>
        <strain evidence="2 3">DW7H6</strain>
    </source>
</reference>
<keyword evidence="3" id="KW-1185">Reference proteome</keyword>
<dbReference type="PANTHER" id="PTHR42305:SF1">
    <property type="entry name" value="MEMBRANE PROTEIN RV1733C-RELATED"/>
    <property type="match status" value="1"/>
</dbReference>
<dbReference type="PANTHER" id="PTHR42305">
    <property type="entry name" value="MEMBRANE PROTEIN RV1733C-RELATED"/>
    <property type="match status" value="1"/>
</dbReference>
<feature type="transmembrane region" description="Helical" evidence="1">
    <location>
        <begin position="147"/>
        <end position="172"/>
    </location>
</feature>
<name>A0ABT5SYI4_9PSEU</name>
<keyword evidence="1" id="KW-1133">Transmembrane helix</keyword>